<dbReference type="Proteomes" id="UP000076532">
    <property type="component" value="Unassembled WGS sequence"/>
</dbReference>
<reference evidence="1 2" key="1">
    <citation type="journal article" date="2016" name="Mol. Biol. Evol.">
        <title>Comparative Genomics of Early-Diverging Mushroom-Forming Fungi Provides Insights into the Origins of Lignocellulose Decay Capabilities.</title>
        <authorList>
            <person name="Nagy L.G."/>
            <person name="Riley R."/>
            <person name="Tritt A."/>
            <person name="Adam C."/>
            <person name="Daum C."/>
            <person name="Floudas D."/>
            <person name="Sun H."/>
            <person name="Yadav J.S."/>
            <person name="Pangilinan J."/>
            <person name="Larsson K.H."/>
            <person name="Matsuura K."/>
            <person name="Barry K."/>
            <person name="Labutti K."/>
            <person name="Kuo R."/>
            <person name="Ohm R.A."/>
            <person name="Bhattacharya S.S."/>
            <person name="Shirouzu T."/>
            <person name="Yoshinaga Y."/>
            <person name="Martin F.M."/>
            <person name="Grigoriev I.V."/>
            <person name="Hibbett D.S."/>
        </authorList>
    </citation>
    <scope>NUCLEOTIDE SEQUENCE [LARGE SCALE GENOMIC DNA]</scope>
    <source>
        <strain evidence="1 2">CBS 109695</strain>
    </source>
</reference>
<evidence type="ECO:0008006" key="3">
    <source>
        <dbReference type="Google" id="ProtNLM"/>
    </source>
</evidence>
<keyword evidence="2" id="KW-1185">Reference proteome</keyword>
<dbReference type="OrthoDB" id="2919534at2759"/>
<feature type="non-terminal residue" evidence="1">
    <location>
        <position position="118"/>
    </location>
</feature>
<accession>A0A166BDS6</accession>
<name>A0A166BDS6_9AGAM</name>
<evidence type="ECO:0000313" key="1">
    <source>
        <dbReference type="EMBL" id="KZP12540.1"/>
    </source>
</evidence>
<organism evidence="1 2">
    <name type="scientific">Athelia psychrophila</name>
    <dbReference type="NCBI Taxonomy" id="1759441"/>
    <lineage>
        <taxon>Eukaryota</taxon>
        <taxon>Fungi</taxon>
        <taxon>Dikarya</taxon>
        <taxon>Basidiomycota</taxon>
        <taxon>Agaricomycotina</taxon>
        <taxon>Agaricomycetes</taxon>
        <taxon>Agaricomycetidae</taxon>
        <taxon>Atheliales</taxon>
        <taxon>Atheliaceae</taxon>
        <taxon>Athelia</taxon>
    </lineage>
</organism>
<proteinExistence type="predicted"/>
<gene>
    <name evidence="1" type="ORF">FIBSPDRAFT_677349</name>
</gene>
<dbReference type="AlphaFoldDB" id="A0A166BDS6"/>
<sequence length="118" mass="12731">PFVHFASLMGPKGENVRVESVVDDGAMCGALDSDFYDKACHRLTALGTSKKILRMANGALTPSRGVWKGVIEFGGSKGEVELEVFPSGGAWKLLFGKPLLEKFGAMHDYITDEILIKG</sequence>
<evidence type="ECO:0000313" key="2">
    <source>
        <dbReference type="Proteomes" id="UP000076532"/>
    </source>
</evidence>
<feature type="non-terminal residue" evidence="1">
    <location>
        <position position="1"/>
    </location>
</feature>
<protein>
    <recommendedName>
        <fullName evidence="3">Aspartic peptidase DDI1-type domain-containing protein</fullName>
    </recommendedName>
</protein>
<dbReference type="EMBL" id="KV417645">
    <property type="protein sequence ID" value="KZP12540.1"/>
    <property type="molecule type" value="Genomic_DNA"/>
</dbReference>